<dbReference type="InterPro" id="IPR025452">
    <property type="entry name" value="DUF4218"/>
</dbReference>
<evidence type="ECO:0000313" key="5">
    <source>
        <dbReference type="RefSeq" id="XP_056864591.1"/>
    </source>
</evidence>
<keyword evidence="1" id="KW-0175">Coiled coil</keyword>
<protein>
    <submittedName>
        <fullName evidence="5">Uncharacterized protein LOC108829553 isoform X1</fullName>
    </submittedName>
</protein>
<dbReference type="Pfam" id="PF02992">
    <property type="entry name" value="Transposase_21"/>
    <property type="match status" value="1"/>
</dbReference>
<dbReference type="InterPro" id="IPR029480">
    <property type="entry name" value="Transpos_assoc"/>
</dbReference>
<accession>A0A9W3DL27</accession>
<keyword evidence="4" id="KW-1185">Reference proteome</keyword>
<dbReference type="InterPro" id="IPR004242">
    <property type="entry name" value="Transposase_21"/>
</dbReference>
<evidence type="ECO:0000256" key="1">
    <source>
        <dbReference type="SAM" id="Coils"/>
    </source>
</evidence>
<dbReference type="PANTHER" id="PTHR10775">
    <property type="entry name" value="OS08G0208400 PROTEIN"/>
    <property type="match status" value="1"/>
</dbReference>
<reference evidence="5" key="2">
    <citation type="submission" date="2025-08" db="UniProtKB">
        <authorList>
            <consortium name="RefSeq"/>
        </authorList>
    </citation>
    <scope>IDENTIFICATION</scope>
    <source>
        <tissue evidence="5">Leaf</tissue>
    </source>
</reference>
<gene>
    <name evidence="5" type="primary">LOC108829553</name>
</gene>
<dbReference type="Pfam" id="PF13960">
    <property type="entry name" value="DUF4218"/>
    <property type="match status" value="1"/>
</dbReference>
<feature type="domain" description="Transposase-associated" evidence="3">
    <location>
        <begin position="3"/>
        <end position="78"/>
    </location>
</feature>
<evidence type="ECO:0000259" key="3">
    <source>
        <dbReference type="Pfam" id="PF13963"/>
    </source>
</evidence>
<dbReference type="AlphaFoldDB" id="A0A9W3DL27"/>
<dbReference type="Proteomes" id="UP000504610">
    <property type="component" value="Chromosome 4"/>
</dbReference>
<dbReference type="Pfam" id="PF13963">
    <property type="entry name" value="Transpos_assoc"/>
    <property type="match status" value="1"/>
</dbReference>
<dbReference type="RefSeq" id="XP_056864591.1">
    <property type="nucleotide sequence ID" value="XM_057008611.1"/>
</dbReference>
<organism evidence="4 5">
    <name type="scientific">Raphanus sativus</name>
    <name type="common">Radish</name>
    <name type="synonym">Raphanus raphanistrum var. sativus</name>
    <dbReference type="NCBI Taxonomy" id="3726"/>
    <lineage>
        <taxon>Eukaryota</taxon>
        <taxon>Viridiplantae</taxon>
        <taxon>Streptophyta</taxon>
        <taxon>Embryophyta</taxon>
        <taxon>Tracheophyta</taxon>
        <taxon>Spermatophyta</taxon>
        <taxon>Magnoliopsida</taxon>
        <taxon>eudicotyledons</taxon>
        <taxon>Gunneridae</taxon>
        <taxon>Pentapetalae</taxon>
        <taxon>rosids</taxon>
        <taxon>malvids</taxon>
        <taxon>Brassicales</taxon>
        <taxon>Brassicaceae</taxon>
        <taxon>Brassiceae</taxon>
        <taxon>Raphanus</taxon>
    </lineage>
</organism>
<feature type="domain" description="DUF4218" evidence="2">
    <location>
        <begin position="696"/>
        <end position="798"/>
    </location>
</feature>
<dbReference type="OrthoDB" id="1081492at2759"/>
<evidence type="ECO:0000313" key="4">
    <source>
        <dbReference type="Proteomes" id="UP000504610"/>
    </source>
</evidence>
<sequence length="1104" mass="126546">MEKSWVWLPRNSVEYEKGASDFVSSSSRRLGDPAEMFCPCVDCRNVCHQACEKVLEHLVIRGMDQKYKSCVFWTKHGEARADKSYNVYSSENEAYELFRTTFLASERNATAEEDNAGAFEGPDSPEETEFRKKLEDAETPLYPKCEKFTKVAAIMGLYRIKVKSGMSENYFDQLLSLVHDLLPGDNVLPKSTDEMKRFLKQFGFGYDSIHACKNDCILYRKQYEDAVSCPRCSESRWEKDKQSGEEKKGVPAKVLRYFPIKDRFRRMFRSKRLAEDLCWHSTNASEDGTMRHPVDSLTWVQINNKWPEFAAEARNLRLGISTDGMNPFSIQNTNHSTWPVMLVNYNMSPTQCMRSENIMLTMLIPGPTAPSNNIDVYLQPLMDDLKDLWSEGIQVYDSFKKESFTLRAMLLWSITDYPGLGTLAGCKVKGKQACNVCGKDTPHRWLKFSRKHVYMKNRKRLMPSHRYRRMKGWFDNTVEVGSAKRIQSGSEILDSLRDFKNDFGKVLPKKSKRKRSEGDEDDVSAEEYEEDDDKWRWKKKSIFFDLPYWKDMPVRHNIDVMHVEKNVSDAMLSILMNSCKSKDGLKARKDLQDMGIRSSLHAQVRGKRTYLPPAAFWLSKEEKKIFCRRLSNFRGPDGYCANISNCVSLDPPSIGGMKSHDHHVLMQNLFPVALRGLLPKGPRIAVTRMCNYFNRLCQRVLDPEKLLALESEIVETMCQFERFFPPSLFDIMFHLPLHLAREARLGGPVHFRWMYPFERYMKTLKAYVKNFARPEACMAEGYLAGECLAFCMEFLQKSVPVEEPLTRNEDLEAHENVLEGRPLQKATEVKLTDKERDVAHWYILMNTAVMDPYVQMHLEELQAKDERCARNETILWKTHTERFSTWIKDKEKIKRLDSEMESSSADNIGEDAVTQVLGKDKPGRIRGMGRGVTVTKLAFLHARDSHVKQLEATQAELINKVQDLQNVVKDLAGKKQKNGYDSTSERSDVSKGGGIRCQILDWVSNDDLVVAEGEFYSSEPTYKIGRIPLGPNAAAVVVKSVSVVTAPIWRPTPTCVSLSQAVGVKIAWPSEKLILDDGIDISNNGNIDESEVKNTFCPPTFVNH</sequence>
<evidence type="ECO:0000259" key="2">
    <source>
        <dbReference type="Pfam" id="PF13960"/>
    </source>
</evidence>
<name>A0A9W3DL27_RAPSA</name>
<reference evidence="4" key="1">
    <citation type="journal article" date="2019" name="Database">
        <title>The radish genome database (RadishGD): an integrated information resource for radish genomics.</title>
        <authorList>
            <person name="Yu H.J."/>
            <person name="Baek S."/>
            <person name="Lee Y.J."/>
            <person name="Cho A."/>
            <person name="Mun J.H."/>
        </authorList>
    </citation>
    <scope>NUCLEOTIDE SEQUENCE [LARGE SCALE GENOMIC DNA]</scope>
    <source>
        <strain evidence="4">cv. WK10039</strain>
    </source>
</reference>
<proteinExistence type="predicted"/>
<dbReference type="PANTHER" id="PTHR10775:SF180">
    <property type="entry name" value="TRANSPOSON, EN_SPM-LIKE, TRANSPOSASE-ASSOCIATED DOMAIN PROTEIN-RELATED"/>
    <property type="match status" value="1"/>
</dbReference>
<dbReference type="GeneID" id="108829553"/>
<feature type="coiled-coil region" evidence="1">
    <location>
        <begin position="947"/>
        <end position="974"/>
    </location>
</feature>